<organism evidence="1 2">
    <name type="scientific">Lasiodiplodia mahajangana</name>
    <dbReference type="NCBI Taxonomy" id="1108764"/>
    <lineage>
        <taxon>Eukaryota</taxon>
        <taxon>Fungi</taxon>
        <taxon>Dikarya</taxon>
        <taxon>Ascomycota</taxon>
        <taxon>Pezizomycotina</taxon>
        <taxon>Dothideomycetes</taxon>
        <taxon>Dothideomycetes incertae sedis</taxon>
        <taxon>Botryosphaeriales</taxon>
        <taxon>Botryosphaeriaceae</taxon>
        <taxon>Lasiodiplodia</taxon>
    </lineage>
</organism>
<evidence type="ECO:0000313" key="1">
    <source>
        <dbReference type="EMBL" id="KAJ8124874.1"/>
    </source>
</evidence>
<dbReference type="Proteomes" id="UP001153332">
    <property type="component" value="Unassembled WGS sequence"/>
</dbReference>
<accession>A0ACC2JBS6</accession>
<sequence>MGNGNTESPSPPRTSWEVPSITWDELIDIVDTNQHIHLQRGPAELQRYEAWSADTRAKYGSVTTYLLTQVLPKAWGSQPFSPASTIPFQDPSDYRVLLNDWPHGFPSNVKQMVIWTRALIPTESDDGDMTPAARAVVESFVQRYFRDRLVGGTPDQLVWFRNWGATRSVPSIDHIHVLVRDVDPSIIEEWTREQEYHLAPR</sequence>
<reference evidence="1" key="1">
    <citation type="submission" date="2022-12" db="EMBL/GenBank/DDBJ databases">
        <title>Genome Sequence of Lasiodiplodia mahajangana.</title>
        <authorList>
            <person name="Buettner E."/>
        </authorList>
    </citation>
    <scope>NUCLEOTIDE SEQUENCE</scope>
    <source>
        <strain evidence="1">VT137</strain>
    </source>
</reference>
<gene>
    <name evidence="1" type="ORF">O1611_g8766</name>
</gene>
<evidence type="ECO:0000313" key="2">
    <source>
        <dbReference type="Proteomes" id="UP001153332"/>
    </source>
</evidence>
<protein>
    <submittedName>
        <fullName evidence="1">Uncharacterized protein</fullName>
    </submittedName>
</protein>
<dbReference type="EMBL" id="JAPUUL010002707">
    <property type="protein sequence ID" value="KAJ8124874.1"/>
    <property type="molecule type" value="Genomic_DNA"/>
</dbReference>
<comment type="caution">
    <text evidence="1">The sequence shown here is derived from an EMBL/GenBank/DDBJ whole genome shotgun (WGS) entry which is preliminary data.</text>
</comment>
<keyword evidence="2" id="KW-1185">Reference proteome</keyword>
<proteinExistence type="predicted"/>
<name>A0ACC2JBS6_9PEZI</name>